<accession>A0A7C8ZI41</accession>
<dbReference type="SUPFAM" id="SSF46785">
    <property type="entry name" value="Winged helix' DNA-binding domain"/>
    <property type="match status" value="1"/>
</dbReference>
<dbReference type="GO" id="GO:0000786">
    <property type="term" value="C:nucleosome"/>
    <property type="evidence" value="ECO:0007669"/>
    <property type="project" value="InterPro"/>
</dbReference>
<dbReference type="GO" id="GO:0006334">
    <property type="term" value="P:nucleosome assembly"/>
    <property type="evidence" value="ECO:0007669"/>
    <property type="project" value="InterPro"/>
</dbReference>
<dbReference type="AlphaFoldDB" id="A0A7C8ZI41"/>
<dbReference type="PANTHER" id="PTHR46267">
    <property type="entry name" value="SINGLE MYB HISTONE 4"/>
    <property type="match status" value="1"/>
</dbReference>
<evidence type="ECO:0000313" key="14">
    <source>
        <dbReference type="EMBL" id="MBA4643794.1"/>
    </source>
</evidence>
<dbReference type="Pfam" id="PF00538">
    <property type="entry name" value="Linker_histone"/>
    <property type="match status" value="1"/>
</dbReference>
<sequence>MGNPKQKWTTEEEEALRAGVAKYGPGKWKFIQKDPEFNQFLHSRSNIDLKDKWRNMSAAGQGSRDKLRTPKAKANPNLDVPTTPSVNVQTIPASAFVGKHELPADHAKDDAAKEFPDGKNGSRCNDMIFEALSAVKDPNGLDIGSIVAYIEQRLEVPQNFRKQLGAKLRRLVQQEKLEKVEGFYRIKNRSLVEANTNIRKDNAPMQPLSVAQMKAGESLEEAAKTAAYKVVEAENKSFVAAEAVKEAERISRMAEETDTILQLAKEIFQRCCQGEIALVA</sequence>
<dbReference type="GO" id="GO:0003691">
    <property type="term" value="F:double-stranded telomeric DNA binding"/>
    <property type="evidence" value="ECO:0007669"/>
    <property type="project" value="InterPro"/>
</dbReference>
<dbReference type="EMBL" id="GISG01135300">
    <property type="protein sequence ID" value="MBA4643794.1"/>
    <property type="molecule type" value="Transcribed_RNA"/>
</dbReference>
<dbReference type="InterPro" id="IPR005818">
    <property type="entry name" value="Histone_H1/H5_H15"/>
</dbReference>
<feature type="domain" description="H15" evidence="13">
    <location>
        <begin position="120"/>
        <end position="188"/>
    </location>
</feature>
<evidence type="ECO:0000256" key="7">
    <source>
        <dbReference type="ARBA" id="ARBA00023163"/>
    </source>
</evidence>
<protein>
    <recommendedName>
        <fullName evidence="9">MYB transcription factor</fullName>
    </recommendedName>
</protein>
<name>A0A7C8ZI41_OPUST</name>
<keyword evidence="5" id="KW-0175">Coiled coil</keyword>
<evidence type="ECO:0000256" key="6">
    <source>
        <dbReference type="ARBA" id="ARBA00023125"/>
    </source>
</evidence>
<dbReference type="Gene3D" id="1.10.246.220">
    <property type="match status" value="1"/>
</dbReference>
<dbReference type="InterPro" id="IPR036388">
    <property type="entry name" value="WH-like_DNA-bd_sf"/>
</dbReference>
<evidence type="ECO:0000256" key="8">
    <source>
        <dbReference type="ARBA" id="ARBA00023242"/>
    </source>
</evidence>
<evidence type="ECO:0000256" key="2">
    <source>
        <dbReference type="ARBA" id="ARBA00004604"/>
    </source>
</evidence>
<evidence type="ECO:0000259" key="12">
    <source>
        <dbReference type="PROSITE" id="PS51294"/>
    </source>
</evidence>
<evidence type="ECO:0000256" key="10">
    <source>
        <dbReference type="SAM" id="MobiDB-lite"/>
    </source>
</evidence>
<dbReference type="SMART" id="SM00717">
    <property type="entry name" value="SANT"/>
    <property type="match status" value="1"/>
</dbReference>
<evidence type="ECO:0000256" key="3">
    <source>
        <dbReference type="ARBA" id="ARBA00022454"/>
    </source>
</evidence>
<dbReference type="InterPro" id="IPR036390">
    <property type="entry name" value="WH_DNA-bd_sf"/>
</dbReference>
<dbReference type="PROSITE" id="PS50090">
    <property type="entry name" value="MYB_LIKE"/>
    <property type="match status" value="1"/>
</dbReference>
<dbReference type="PROSITE" id="PS51294">
    <property type="entry name" value="HTH_MYB"/>
    <property type="match status" value="1"/>
</dbReference>
<keyword evidence="4" id="KW-0805">Transcription regulation</keyword>
<reference evidence="14" key="2">
    <citation type="submission" date="2020-07" db="EMBL/GenBank/DDBJ databases">
        <authorList>
            <person name="Vera ALvarez R."/>
            <person name="Arias-Moreno D.M."/>
            <person name="Jimenez-Jacinto V."/>
            <person name="Jimenez-Bremont J.F."/>
            <person name="Swaminathan K."/>
            <person name="Moose S.P."/>
            <person name="Guerrero-Gonzalez M.L."/>
            <person name="Marino-Ramirez L."/>
            <person name="Landsman D."/>
            <person name="Rodriguez-Kessler M."/>
            <person name="Delgado-Sanchez P."/>
        </authorList>
    </citation>
    <scope>NUCLEOTIDE SEQUENCE</scope>
    <source>
        <tissue evidence="14">Cladode</tissue>
    </source>
</reference>
<evidence type="ECO:0000259" key="11">
    <source>
        <dbReference type="PROSITE" id="PS50090"/>
    </source>
</evidence>
<dbReference type="InterPro" id="IPR044597">
    <property type="entry name" value="SMH1-6"/>
</dbReference>
<dbReference type="GO" id="GO:0005730">
    <property type="term" value="C:nucleolus"/>
    <property type="evidence" value="ECO:0007669"/>
    <property type="project" value="UniProtKB-SubCell"/>
</dbReference>
<evidence type="ECO:0000256" key="1">
    <source>
        <dbReference type="ARBA" id="ARBA00004286"/>
    </source>
</evidence>
<proteinExistence type="predicted"/>
<dbReference type="InterPro" id="IPR017930">
    <property type="entry name" value="Myb_dom"/>
</dbReference>
<dbReference type="Pfam" id="PF00249">
    <property type="entry name" value="Myb_DNA-binding"/>
    <property type="match status" value="1"/>
</dbReference>
<dbReference type="InterPro" id="IPR001005">
    <property type="entry name" value="SANT/Myb"/>
</dbReference>
<keyword evidence="8" id="KW-0539">Nucleus</keyword>
<dbReference type="PROSITE" id="PS51504">
    <property type="entry name" value="H15"/>
    <property type="match status" value="1"/>
</dbReference>
<dbReference type="InterPro" id="IPR009057">
    <property type="entry name" value="Homeodomain-like_sf"/>
</dbReference>
<dbReference type="CDD" id="cd11660">
    <property type="entry name" value="SANT_TRF"/>
    <property type="match status" value="1"/>
</dbReference>
<evidence type="ECO:0000256" key="4">
    <source>
        <dbReference type="ARBA" id="ARBA00023015"/>
    </source>
</evidence>
<feature type="domain" description="HTH myb-type" evidence="12">
    <location>
        <begin position="1"/>
        <end position="61"/>
    </location>
</feature>
<keyword evidence="7" id="KW-0804">Transcription</keyword>
<evidence type="ECO:0000259" key="13">
    <source>
        <dbReference type="PROSITE" id="PS51504"/>
    </source>
</evidence>
<dbReference type="FunFam" id="1.10.10.60:FF:000168">
    <property type="entry name" value="Telomere repeat-binding factor 1"/>
    <property type="match status" value="1"/>
</dbReference>
<dbReference type="SUPFAM" id="SSF46689">
    <property type="entry name" value="Homeodomain-like"/>
    <property type="match status" value="1"/>
</dbReference>
<feature type="domain" description="Myb-like" evidence="11">
    <location>
        <begin position="5"/>
        <end position="57"/>
    </location>
</feature>
<keyword evidence="6" id="KW-0238">DNA-binding</keyword>
<reference evidence="14" key="1">
    <citation type="journal article" date="2013" name="J. Plant Res.">
        <title>Effect of fungi and light on seed germination of three Opuntia species from semiarid lands of central Mexico.</title>
        <authorList>
            <person name="Delgado-Sanchez P."/>
            <person name="Jimenez-Bremont J.F."/>
            <person name="Guerrero-Gonzalez Mde L."/>
            <person name="Flores J."/>
        </authorList>
    </citation>
    <scope>NUCLEOTIDE SEQUENCE</scope>
    <source>
        <tissue evidence="14">Cladode</tissue>
    </source>
</reference>
<dbReference type="Gene3D" id="1.10.10.10">
    <property type="entry name" value="Winged helix-like DNA-binding domain superfamily/Winged helix DNA-binding domain"/>
    <property type="match status" value="1"/>
</dbReference>
<keyword evidence="3" id="KW-0158">Chromosome</keyword>
<dbReference type="PANTHER" id="PTHR46267:SF15">
    <property type="entry name" value="WINGED HELIX-TURN-HELIX TRANSCRIPTION REPRESSOR DNA-BINDING PROTEIN-RELATED"/>
    <property type="match status" value="1"/>
</dbReference>
<comment type="subcellular location">
    <subcellularLocation>
        <location evidence="1">Chromosome</location>
    </subcellularLocation>
    <subcellularLocation>
        <location evidence="2">Nucleus</location>
        <location evidence="2">Nucleolus</location>
    </subcellularLocation>
</comment>
<feature type="region of interest" description="Disordered" evidence="10">
    <location>
        <begin position="52"/>
        <end position="85"/>
    </location>
</feature>
<organism evidence="14">
    <name type="scientific">Opuntia streptacantha</name>
    <name type="common">Prickly pear cactus</name>
    <name type="synonym">Opuntia cardona</name>
    <dbReference type="NCBI Taxonomy" id="393608"/>
    <lineage>
        <taxon>Eukaryota</taxon>
        <taxon>Viridiplantae</taxon>
        <taxon>Streptophyta</taxon>
        <taxon>Embryophyta</taxon>
        <taxon>Tracheophyta</taxon>
        <taxon>Spermatophyta</taxon>
        <taxon>Magnoliopsida</taxon>
        <taxon>eudicotyledons</taxon>
        <taxon>Gunneridae</taxon>
        <taxon>Pentapetalae</taxon>
        <taxon>Caryophyllales</taxon>
        <taxon>Cactineae</taxon>
        <taxon>Cactaceae</taxon>
        <taxon>Opuntioideae</taxon>
        <taxon>Opuntia</taxon>
    </lineage>
</organism>
<evidence type="ECO:0000256" key="9">
    <source>
        <dbReference type="ARBA" id="ARBA00032813"/>
    </source>
</evidence>
<evidence type="ECO:0000256" key="5">
    <source>
        <dbReference type="ARBA" id="ARBA00023054"/>
    </source>
</evidence>
<dbReference type="SMART" id="SM00526">
    <property type="entry name" value="H15"/>
    <property type="match status" value="1"/>
</dbReference>